<dbReference type="EMBL" id="CP000755">
    <property type="protein sequence ID" value="ABX77016.1"/>
    <property type="molecule type" value="Genomic_DNA"/>
</dbReference>
<accession>A9M4Q3</accession>
<gene>
    <name evidence="1" type="ORF">BMSA_0035</name>
</gene>
<protein>
    <submittedName>
        <fullName evidence="1">Uncharacterized protein</fullName>
    </submittedName>
</protein>
<organism evidence="1">
    <name type="scientific">Vibrio sp. 23023</name>
    <dbReference type="NCBI Taxonomy" id="452803"/>
    <lineage>
        <taxon>Bacteria</taxon>
        <taxon>Pseudomonadati</taxon>
        <taxon>Pseudomonadota</taxon>
        <taxon>Gammaproteobacteria</taxon>
        <taxon>Vibrionales</taxon>
        <taxon>Vibrionaceae</taxon>
        <taxon>Vibrio</taxon>
    </lineage>
</organism>
<sequence>MLWRDKFYRVVIDFDSFVIHSGDGNRICRWVARLEIDLAEPKLDMIEFIRFSNLCLAFSFKKMMRVSR</sequence>
<evidence type="ECO:0000313" key="1">
    <source>
        <dbReference type="EMBL" id="ABX77016.1"/>
    </source>
</evidence>
<geneLocation type="plasmid" evidence="1">
    <name>p23023</name>
</geneLocation>
<reference evidence="1" key="1">
    <citation type="journal article" date="2007" name="Appl. Environ. Microbiol.">
        <title>Sequence characterization and comparative analysis of three plasmids isolated from environmental Vibrio spp.</title>
        <authorList>
            <person name="Hazen T.H."/>
            <person name="Wu D."/>
            <person name="Eisen J.A."/>
            <person name="Sobecky P.A."/>
        </authorList>
    </citation>
    <scope>NUCLEOTIDE SEQUENCE [LARGE SCALE GENOMIC DNA]</scope>
    <source>
        <strain evidence="1">23023</strain>
        <plasmid evidence="1">p23023</plasmid>
    </source>
</reference>
<keyword evidence="1" id="KW-0614">Plasmid</keyword>
<proteinExistence type="predicted"/>
<name>A9M4Q3_9VIBR</name>
<dbReference type="AlphaFoldDB" id="A9M4Q3"/>